<feature type="chain" id="PRO_5023869818" description="Secreted protein" evidence="1">
    <location>
        <begin position="30"/>
        <end position="133"/>
    </location>
</feature>
<comment type="caution">
    <text evidence="2">The sequence shown here is derived from an EMBL/GenBank/DDBJ whole genome shotgun (WGS) entry which is preliminary data.</text>
</comment>
<reference evidence="2 3" key="1">
    <citation type="submission" date="2019-08" db="EMBL/GenBank/DDBJ databases">
        <title>A chromosome-level genome assembly, high-density linkage maps, and genome scans reveal the genomic architecture of hybrid incompatibilities underlying speciation via character displacement in darters (Percidae: Etheostominae).</title>
        <authorList>
            <person name="Moran R.L."/>
            <person name="Catchen J.M."/>
            <person name="Fuller R.C."/>
        </authorList>
    </citation>
    <scope>NUCLEOTIDE SEQUENCE [LARGE SCALE GENOMIC DNA]</scope>
    <source>
        <strain evidence="2">EspeVRDwgs_2016</strain>
        <tissue evidence="2">Muscle</tissue>
    </source>
</reference>
<dbReference type="EMBL" id="VOFY01000081">
    <property type="protein sequence ID" value="KAA8578833.1"/>
    <property type="molecule type" value="Genomic_DNA"/>
</dbReference>
<accession>A0A5J5CCE5</accession>
<evidence type="ECO:0000313" key="2">
    <source>
        <dbReference type="EMBL" id="KAA8578833.1"/>
    </source>
</evidence>
<dbReference type="AlphaFoldDB" id="A0A5J5CCE5"/>
<evidence type="ECO:0000256" key="1">
    <source>
        <dbReference type="SAM" id="SignalP"/>
    </source>
</evidence>
<evidence type="ECO:0000313" key="3">
    <source>
        <dbReference type="Proteomes" id="UP000327493"/>
    </source>
</evidence>
<evidence type="ECO:0008006" key="4">
    <source>
        <dbReference type="Google" id="ProtNLM"/>
    </source>
</evidence>
<keyword evidence="1" id="KW-0732">Signal</keyword>
<organism evidence="2 3">
    <name type="scientific">Etheostoma spectabile</name>
    <name type="common">orangethroat darter</name>
    <dbReference type="NCBI Taxonomy" id="54343"/>
    <lineage>
        <taxon>Eukaryota</taxon>
        <taxon>Metazoa</taxon>
        <taxon>Chordata</taxon>
        <taxon>Craniata</taxon>
        <taxon>Vertebrata</taxon>
        <taxon>Euteleostomi</taxon>
        <taxon>Actinopterygii</taxon>
        <taxon>Neopterygii</taxon>
        <taxon>Teleostei</taxon>
        <taxon>Neoteleostei</taxon>
        <taxon>Acanthomorphata</taxon>
        <taxon>Eupercaria</taxon>
        <taxon>Perciformes</taxon>
        <taxon>Percoidei</taxon>
        <taxon>Percidae</taxon>
        <taxon>Etheostomatinae</taxon>
        <taxon>Etheostoma</taxon>
    </lineage>
</organism>
<proteinExistence type="predicted"/>
<name>A0A5J5CCE5_9PERO</name>
<keyword evidence="3" id="KW-1185">Reference proteome</keyword>
<protein>
    <recommendedName>
        <fullName evidence="4">Secreted protein</fullName>
    </recommendedName>
</protein>
<sequence>MLLLLRSSPSNFLLLLSFMAVRQPTGCTAQRRPLDRRSSLVLQPCTPKRKKYMLEVGGRQSLQPQTGSAHKTPTLPQVFPWGFNTSAPGREWGLLQSVKWSLPGSLPNPSQQLHGWHPPKPAGWTTTMQIMVR</sequence>
<feature type="signal peptide" evidence="1">
    <location>
        <begin position="1"/>
        <end position="29"/>
    </location>
</feature>
<dbReference type="Proteomes" id="UP000327493">
    <property type="component" value="Unassembled WGS sequence"/>
</dbReference>
<gene>
    <name evidence="2" type="ORF">FQN60_003442</name>
</gene>